<dbReference type="PANTHER" id="PTHR43081">
    <property type="entry name" value="ADENYLATE CYCLASE, TERMINAL-DIFFERENTIATION SPECIFIC-RELATED"/>
    <property type="match status" value="1"/>
</dbReference>
<dbReference type="Gene3D" id="3.30.70.1230">
    <property type="entry name" value="Nucleotide cyclase"/>
    <property type="match status" value="1"/>
</dbReference>
<dbReference type="InterPro" id="IPR050697">
    <property type="entry name" value="Adenylyl/Guanylyl_Cyclase_3/4"/>
</dbReference>
<evidence type="ECO:0000313" key="3">
    <source>
        <dbReference type="EMBL" id="MBP0616344.1"/>
    </source>
</evidence>
<dbReference type="InterPro" id="IPR007890">
    <property type="entry name" value="CHASE2"/>
</dbReference>
<dbReference type="InterPro" id="IPR029787">
    <property type="entry name" value="Nucleotide_cyclase"/>
</dbReference>
<dbReference type="PROSITE" id="PS50125">
    <property type="entry name" value="GUANYLATE_CYCLASE_2"/>
    <property type="match status" value="1"/>
</dbReference>
<evidence type="ECO:0000256" key="1">
    <source>
        <dbReference type="SAM" id="Phobius"/>
    </source>
</evidence>
<keyword evidence="1" id="KW-0812">Transmembrane</keyword>
<feature type="domain" description="Guanylate cyclase" evidence="2">
    <location>
        <begin position="412"/>
        <end position="549"/>
    </location>
</feature>
<evidence type="ECO:0000259" key="2">
    <source>
        <dbReference type="PROSITE" id="PS50125"/>
    </source>
</evidence>
<dbReference type="Proteomes" id="UP000678276">
    <property type="component" value="Unassembled WGS sequence"/>
</dbReference>
<dbReference type="RefSeq" id="WP_209594835.1">
    <property type="nucleotide sequence ID" value="NZ_JAGJCF010000007.1"/>
</dbReference>
<accession>A0ABS4BHW4</accession>
<gene>
    <name evidence="3" type="ORF">J6595_12200</name>
</gene>
<keyword evidence="1" id="KW-0472">Membrane</keyword>
<feature type="transmembrane region" description="Helical" evidence="1">
    <location>
        <begin position="294"/>
        <end position="315"/>
    </location>
</feature>
<keyword evidence="1" id="KW-1133">Transmembrane helix</keyword>
<name>A0ABS4BHW4_9HYPH</name>
<evidence type="ECO:0000313" key="4">
    <source>
        <dbReference type="Proteomes" id="UP000678276"/>
    </source>
</evidence>
<dbReference type="SMART" id="SM00044">
    <property type="entry name" value="CYCc"/>
    <property type="match status" value="1"/>
</dbReference>
<sequence>MDRRRAAGTAVSALAATLLCLALATWQPFRMAEMRVFDVLATLAPPSMSELAKKDESIVIVAIDEPAFAEIGLQWPWPRDLHAQLIRALRGAGVKAIALDLIFAEPSTADADQALAEALGPDVVLAADESLIETPHMSQMIRTEPLPEFVAAGARVGLASVALDPDNVLRGMPTAADGFSAEAVKGAEKRLVLAPRPVETGGRRLIRPMGPARTYPTISYYQALAPQDFLPPGFLKDKIVLVGRSLQMAIPAETGGADSFATAFTSATGMLVPGVEVQATIADNLRYGLSIVEAGLPVTGLMIAGAALLAALIAWRPADLGTVVLGLGLVALIVVLSAATFFFLKTFVSPLAPSLAVAAVIAPLAARDIARERAMRRDVTRAFGHYLAPALVERLARDPSALKLGGERRELTILFSDIRNFTTLAESMKDDPERLTQLINRLLTPLSQAVLDRGGTIDKFIGDCIMAFWNAPLDDPDHANRAVEAGLAMLRAVSSLNAELRQEFGDDAPKLAVGVGINTGICVVGNMGSATRFDYSVLGDAVNYASRLEGASKECGVPLLIGASTAAKIAGRLAPLLVARVSVKGRSGVAPVYTVVSTDPITDQKRQAFDAAVEEILAGGAPAKAAFEDEPELAGLLSVIAGREERKRGLLRPFAPDGIEA</sequence>
<feature type="transmembrane region" description="Helical" evidence="1">
    <location>
        <begin position="350"/>
        <end position="366"/>
    </location>
</feature>
<proteinExistence type="predicted"/>
<dbReference type="InterPro" id="IPR001054">
    <property type="entry name" value="A/G_cyclase"/>
</dbReference>
<dbReference type="Pfam" id="PF05226">
    <property type="entry name" value="CHASE2"/>
    <property type="match status" value="1"/>
</dbReference>
<dbReference type="SUPFAM" id="SSF55073">
    <property type="entry name" value="Nucleotide cyclase"/>
    <property type="match status" value="1"/>
</dbReference>
<dbReference type="SMART" id="SM01080">
    <property type="entry name" value="CHASE2"/>
    <property type="match status" value="1"/>
</dbReference>
<feature type="transmembrane region" description="Helical" evidence="1">
    <location>
        <begin position="322"/>
        <end position="344"/>
    </location>
</feature>
<dbReference type="CDD" id="cd07302">
    <property type="entry name" value="CHD"/>
    <property type="match status" value="1"/>
</dbReference>
<reference evidence="3 4" key="1">
    <citation type="submission" date="2021-04" db="EMBL/GenBank/DDBJ databases">
        <title>Whole genome sequence of Jiella sp. KSK16Y-1.</title>
        <authorList>
            <person name="Tuo L."/>
        </authorList>
    </citation>
    <scope>NUCLEOTIDE SEQUENCE [LARGE SCALE GENOMIC DNA]</scope>
    <source>
        <strain evidence="3 4">KSK16Y-1</strain>
    </source>
</reference>
<dbReference type="PANTHER" id="PTHR43081:SF1">
    <property type="entry name" value="ADENYLATE CYCLASE, TERMINAL-DIFFERENTIATION SPECIFIC"/>
    <property type="match status" value="1"/>
</dbReference>
<dbReference type="EMBL" id="JAGJCF010000007">
    <property type="protein sequence ID" value="MBP0616344.1"/>
    <property type="molecule type" value="Genomic_DNA"/>
</dbReference>
<comment type="caution">
    <text evidence="3">The sequence shown here is derived from an EMBL/GenBank/DDBJ whole genome shotgun (WGS) entry which is preliminary data.</text>
</comment>
<protein>
    <submittedName>
        <fullName evidence="3">Adenylate/guanylate cyclase domain-containing protein</fullName>
    </submittedName>
</protein>
<keyword evidence="4" id="KW-1185">Reference proteome</keyword>
<organism evidence="3 4">
    <name type="scientific">Jiella mangrovi</name>
    <dbReference type="NCBI Taxonomy" id="2821407"/>
    <lineage>
        <taxon>Bacteria</taxon>
        <taxon>Pseudomonadati</taxon>
        <taxon>Pseudomonadota</taxon>
        <taxon>Alphaproteobacteria</taxon>
        <taxon>Hyphomicrobiales</taxon>
        <taxon>Aurantimonadaceae</taxon>
        <taxon>Jiella</taxon>
    </lineage>
</organism>
<dbReference type="Pfam" id="PF00211">
    <property type="entry name" value="Guanylate_cyc"/>
    <property type="match status" value="1"/>
</dbReference>